<dbReference type="EMBL" id="FJOG01000088">
    <property type="protein sequence ID" value="CZR69977.1"/>
    <property type="molecule type" value="Genomic_DNA"/>
</dbReference>
<keyword evidence="8" id="KW-1185">Reference proteome</keyword>
<dbReference type="InterPro" id="IPR017972">
    <property type="entry name" value="Cyt_P450_CS"/>
</dbReference>
<evidence type="ECO:0000313" key="8">
    <source>
        <dbReference type="Proteomes" id="UP000184330"/>
    </source>
</evidence>
<keyword evidence="6" id="KW-0472">Membrane</keyword>
<dbReference type="OrthoDB" id="3934656at2759"/>
<keyword evidence="4 5" id="KW-0349">Heme</keyword>
<dbReference type="GO" id="GO:0016705">
    <property type="term" value="F:oxidoreductase activity, acting on paired donors, with incorporation or reduction of molecular oxygen"/>
    <property type="evidence" value="ECO:0007669"/>
    <property type="project" value="InterPro"/>
</dbReference>
<name>A0A1L7XY80_9HELO</name>
<evidence type="ECO:0000256" key="6">
    <source>
        <dbReference type="SAM" id="Phobius"/>
    </source>
</evidence>
<reference evidence="7 8" key="1">
    <citation type="submission" date="2016-03" db="EMBL/GenBank/DDBJ databases">
        <authorList>
            <person name="Ploux O."/>
        </authorList>
    </citation>
    <scope>NUCLEOTIDE SEQUENCE [LARGE SCALE GENOMIC DNA]</scope>
    <source>
        <strain evidence="7 8">UAMH 11012</strain>
    </source>
</reference>
<dbReference type="Gene3D" id="1.10.630.10">
    <property type="entry name" value="Cytochrome P450"/>
    <property type="match status" value="1"/>
</dbReference>
<organism evidence="7 8">
    <name type="scientific">Phialocephala subalpina</name>
    <dbReference type="NCBI Taxonomy" id="576137"/>
    <lineage>
        <taxon>Eukaryota</taxon>
        <taxon>Fungi</taxon>
        <taxon>Dikarya</taxon>
        <taxon>Ascomycota</taxon>
        <taxon>Pezizomycotina</taxon>
        <taxon>Leotiomycetes</taxon>
        <taxon>Helotiales</taxon>
        <taxon>Mollisiaceae</taxon>
        <taxon>Phialocephala</taxon>
        <taxon>Phialocephala fortinii species complex</taxon>
    </lineage>
</organism>
<keyword evidence="3 4" id="KW-0408">Iron</keyword>
<proteinExistence type="inferred from homology"/>
<feature type="binding site" description="axial binding residue" evidence="4">
    <location>
        <position position="444"/>
    </location>
    <ligand>
        <name>heme</name>
        <dbReference type="ChEBI" id="CHEBI:30413"/>
    </ligand>
    <ligandPart>
        <name>Fe</name>
        <dbReference type="ChEBI" id="CHEBI:18248"/>
    </ligandPart>
</feature>
<accession>A0A1L7XY80</accession>
<dbReference type="AlphaFoldDB" id="A0A1L7XY80"/>
<evidence type="ECO:0000313" key="7">
    <source>
        <dbReference type="EMBL" id="CZR69977.1"/>
    </source>
</evidence>
<keyword evidence="6" id="KW-0812">Transmembrane</keyword>
<dbReference type="SUPFAM" id="SSF48264">
    <property type="entry name" value="Cytochrome P450"/>
    <property type="match status" value="1"/>
</dbReference>
<evidence type="ECO:0000256" key="1">
    <source>
        <dbReference type="ARBA" id="ARBA00001971"/>
    </source>
</evidence>
<dbReference type="InterPro" id="IPR050121">
    <property type="entry name" value="Cytochrome_P450_monoxygenase"/>
</dbReference>
<dbReference type="Pfam" id="PF00067">
    <property type="entry name" value="p450"/>
    <property type="match status" value="1"/>
</dbReference>
<evidence type="ECO:0000256" key="5">
    <source>
        <dbReference type="RuleBase" id="RU000461"/>
    </source>
</evidence>
<keyword evidence="5" id="KW-0503">Monooxygenase</keyword>
<feature type="transmembrane region" description="Helical" evidence="6">
    <location>
        <begin position="12"/>
        <end position="29"/>
    </location>
</feature>
<gene>
    <name evidence="7" type="ORF">PAC_19878</name>
</gene>
<comment type="similarity">
    <text evidence="5">Belongs to the cytochrome P450 family.</text>
</comment>
<keyword evidence="2 4" id="KW-0479">Metal-binding</keyword>
<dbReference type="STRING" id="576137.A0A1L7XY80"/>
<sequence>MISQPTYMSYNVLGLIAASSALLILYPPLRTLFSPLRDVKGPTLARYTRLWELYKNWQGHLEHVTVALHKQYGPIVRLAPNRYSIGDPAAIRTIYGAGSKFYKSDYYTVFGTPFMDHKDVFSETSNAMHAIERKKTSNMYSMSSLVSYEPFVDKVNSEFMTALVDHAQHGRVIDLFTWLQFYAFDVIGEITLGKSFGLIEAGYDKDGLLHAVHVGSITYGSMMGLVPEIHPWYLWFQNVFPIESHWKVTQRVILREIGARIQGVSSSDRMDFLAKCVRLSKAGKMDQFTINNVIGSNIGAGSDTTGISLTAVIYFLMKHPHCLQKLRDEIETAIREGNLSNPVTFQEGKKLPYLQATIKEALRLHAAVGQVLSRVVPEGGAQLAGRHFPQGTVVGINAWVIHSDESIWGKDVHEFRPERWLVDKERLAFLDQHFLAFGAGARTCIGKNISLLEITKLLPQLVQRFDFVPSGNSEWTTSSGWFVKQEIQVKVIDREHGTGQNVS</sequence>
<dbReference type="FunFam" id="1.10.630.10:FF:000050">
    <property type="entry name" value="Cytochrome P450 monooxygenase"/>
    <property type="match status" value="1"/>
</dbReference>
<dbReference type="GO" id="GO:0020037">
    <property type="term" value="F:heme binding"/>
    <property type="evidence" value="ECO:0007669"/>
    <property type="project" value="InterPro"/>
</dbReference>
<dbReference type="PANTHER" id="PTHR24305:SF190">
    <property type="entry name" value="P450, PUTATIVE (EUROFUNG)-RELATED"/>
    <property type="match status" value="1"/>
</dbReference>
<dbReference type="PROSITE" id="PS00086">
    <property type="entry name" value="CYTOCHROME_P450"/>
    <property type="match status" value="1"/>
</dbReference>
<dbReference type="InterPro" id="IPR002401">
    <property type="entry name" value="Cyt_P450_E_grp-I"/>
</dbReference>
<dbReference type="PRINTS" id="PR00463">
    <property type="entry name" value="EP450I"/>
</dbReference>
<dbReference type="GO" id="GO:0005506">
    <property type="term" value="F:iron ion binding"/>
    <property type="evidence" value="ECO:0007669"/>
    <property type="project" value="InterPro"/>
</dbReference>
<comment type="cofactor">
    <cofactor evidence="1 4">
        <name>heme</name>
        <dbReference type="ChEBI" id="CHEBI:30413"/>
    </cofactor>
</comment>
<dbReference type="InterPro" id="IPR036396">
    <property type="entry name" value="Cyt_P450_sf"/>
</dbReference>
<dbReference type="GO" id="GO:0004497">
    <property type="term" value="F:monooxygenase activity"/>
    <property type="evidence" value="ECO:0007669"/>
    <property type="project" value="UniProtKB-KW"/>
</dbReference>
<dbReference type="PRINTS" id="PR00385">
    <property type="entry name" value="P450"/>
</dbReference>
<dbReference type="PANTHER" id="PTHR24305">
    <property type="entry name" value="CYTOCHROME P450"/>
    <property type="match status" value="1"/>
</dbReference>
<evidence type="ECO:0000256" key="3">
    <source>
        <dbReference type="ARBA" id="ARBA00023004"/>
    </source>
</evidence>
<evidence type="ECO:0000256" key="4">
    <source>
        <dbReference type="PIRSR" id="PIRSR602401-1"/>
    </source>
</evidence>
<keyword evidence="6" id="KW-1133">Transmembrane helix</keyword>
<evidence type="ECO:0000256" key="2">
    <source>
        <dbReference type="ARBA" id="ARBA00022723"/>
    </source>
</evidence>
<dbReference type="Proteomes" id="UP000184330">
    <property type="component" value="Unassembled WGS sequence"/>
</dbReference>
<dbReference type="CDD" id="cd11060">
    <property type="entry name" value="CYP57A1-like"/>
    <property type="match status" value="1"/>
</dbReference>
<dbReference type="InterPro" id="IPR001128">
    <property type="entry name" value="Cyt_P450"/>
</dbReference>
<keyword evidence="5" id="KW-0560">Oxidoreductase</keyword>
<protein>
    <submittedName>
        <fullName evidence="7">Related to cytochrome P450 CYP3/CYP5/CYP6/CYP9 subfamilies</fullName>
    </submittedName>
</protein>